<gene>
    <name evidence="2" type="ORF">CATYP_07380</name>
</gene>
<dbReference type="Gene3D" id="3.40.630.30">
    <property type="match status" value="1"/>
</dbReference>
<evidence type="ECO:0000313" key="2">
    <source>
        <dbReference type="EMBL" id="AIG64435.1"/>
    </source>
</evidence>
<dbReference type="Proteomes" id="UP000028504">
    <property type="component" value="Chromosome"/>
</dbReference>
<protein>
    <submittedName>
        <fullName evidence="2">GNAT family acetyltraansferase</fullName>
    </submittedName>
</protein>
<sequence length="184" mass="20836">MSITLRQLTIPEFYLLVPELVDIYISAMGYSESLRSTRITAWRNDCRLPGFTSIIATEAHPNAHYVIGTAYGFAGSGRTWWHRQVAGGLRPRGQLDLLRDYFELAEIHVDPRRQARGVGRGLLTELLRNQPYARALLSTPEIPHEDNAAFRLYRSCGFTDVLRDFRFTGDARPFAILGAKLPLT</sequence>
<dbReference type="EMBL" id="CP008944">
    <property type="protein sequence ID" value="AIG64435.1"/>
    <property type="molecule type" value="Genomic_DNA"/>
</dbReference>
<evidence type="ECO:0000313" key="3">
    <source>
        <dbReference type="Proteomes" id="UP000028504"/>
    </source>
</evidence>
<evidence type="ECO:0000259" key="1">
    <source>
        <dbReference type="Pfam" id="PF13508"/>
    </source>
</evidence>
<dbReference type="Pfam" id="PF13508">
    <property type="entry name" value="Acetyltransf_7"/>
    <property type="match status" value="1"/>
</dbReference>
<dbReference type="InterPro" id="IPR000182">
    <property type="entry name" value="GNAT_dom"/>
</dbReference>
<keyword evidence="3" id="KW-1185">Reference proteome</keyword>
<feature type="domain" description="N-acetyltransferase" evidence="1">
    <location>
        <begin position="84"/>
        <end position="159"/>
    </location>
</feature>
<proteinExistence type="predicted"/>
<dbReference type="SUPFAM" id="SSF55729">
    <property type="entry name" value="Acyl-CoA N-acyltransferases (Nat)"/>
    <property type="match status" value="1"/>
</dbReference>
<dbReference type="RefSeq" id="WP_038606151.1">
    <property type="nucleotide sequence ID" value="NZ_CP008944.1"/>
</dbReference>
<name>A0ABM5QNL3_9CORY</name>
<reference evidence="2 3" key="1">
    <citation type="submission" date="2014-07" db="EMBL/GenBank/DDBJ databases">
        <title>Complete genome sequence of Corynebacterium atypicum DSM 44849: identifiction of the mycolic acid biosynthesis genes.</title>
        <authorList>
            <person name="Tippelt A."/>
            <person name="Mollmann S."/>
            <person name="Albersmeier A."/>
            <person name="Jaenicke S."/>
            <person name="Ruckert C."/>
            <person name="Tauch A."/>
        </authorList>
    </citation>
    <scope>NUCLEOTIDE SEQUENCE [LARGE SCALE GENOMIC DNA]</scope>
    <source>
        <strain evidence="2 3">R2070</strain>
    </source>
</reference>
<dbReference type="InterPro" id="IPR016181">
    <property type="entry name" value="Acyl_CoA_acyltransferase"/>
</dbReference>
<accession>A0ABM5QNL3</accession>
<organism evidence="2 3">
    <name type="scientific">Corynebacterium atypicum</name>
    <dbReference type="NCBI Taxonomy" id="191610"/>
    <lineage>
        <taxon>Bacteria</taxon>
        <taxon>Bacillati</taxon>
        <taxon>Actinomycetota</taxon>
        <taxon>Actinomycetes</taxon>
        <taxon>Mycobacteriales</taxon>
        <taxon>Corynebacteriaceae</taxon>
        <taxon>Corynebacterium</taxon>
    </lineage>
</organism>